<evidence type="ECO:0000313" key="7">
    <source>
        <dbReference type="Proteomes" id="UP000813444"/>
    </source>
</evidence>
<keyword evidence="7" id="KW-1185">Reference proteome</keyword>
<dbReference type="GO" id="GO:0003677">
    <property type="term" value="F:DNA binding"/>
    <property type="evidence" value="ECO:0007669"/>
    <property type="project" value="InterPro"/>
</dbReference>
<gene>
    <name evidence="6" type="ORF">B0I35DRAFT_444162</name>
</gene>
<evidence type="ECO:0000256" key="3">
    <source>
        <dbReference type="ARBA" id="ARBA00023242"/>
    </source>
</evidence>
<evidence type="ECO:0000259" key="5">
    <source>
        <dbReference type="SMART" id="SM00906"/>
    </source>
</evidence>
<dbReference type="PANTHER" id="PTHR47840">
    <property type="entry name" value="ZN(II)2CYS6 TRANSCRIPTION FACTOR (EUROFUNG)-RELATED"/>
    <property type="match status" value="1"/>
</dbReference>
<dbReference type="GO" id="GO:0006351">
    <property type="term" value="P:DNA-templated transcription"/>
    <property type="evidence" value="ECO:0007669"/>
    <property type="project" value="InterPro"/>
</dbReference>
<dbReference type="PANTHER" id="PTHR47840:SF1">
    <property type="entry name" value="ZN(II)2CYS6 TRANSCRIPTION FACTOR (EUROFUNG)"/>
    <property type="match status" value="1"/>
</dbReference>
<keyword evidence="3" id="KW-0539">Nucleus</keyword>
<keyword evidence="1" id="KW-0805">Transcription regulation</keyword>
<dbReference type="GO" id="GO:0008270">
    <property type="term" value="F:zinc ion binding"/>
    <property type="evidence" value="ECO:0007669"/>
    <property type="project" value="InterPro"/>
</dbReference>
<name>A0A8K0SDJ1_9HYPO</name>
<feature type="compositionally biased region" description="Polar residues" evidence="4">
    <location>
        <begin position="1"/>
        <end position="12"/>
    </location>
</feature>
<keyword evidence="2" id="KW-0804">Transcription</keyword>
<proteinExistence type="predicted"/>
<dbReference type="InterPro" id="IPR007219">
    <property type="entry name" value="XnlR_reg_dom"/>
</dbReference>
<feature type="region of interest" description="Disordered" evidence="4">
    <location>
        <begin position="1"/>
        <end position="30"/>
    </location>
</feature>
<protein>
    <recommendedName>
        <fullName evidence="5">Xylanolytic transcriptional activator regulatory domain-containing protein</fullName>
    </recommendedName>
</protein>
<dbReference type="EMBL" id="JAGPNK010000019">
    <property type="protein sequence ID" value="KAH7305212.1"/>
    <property type="molecule type" value="Genomic_DNA"/>
</dbReference>
<dbReference type="SMART" id="SM00906">
    <property type="entry name" value="Fungal_trans"/>
    <property type="match status" value="1"/>
</dbReference>
<dbReference type="CDD" id="cd12148">
    <property type="entry name" value="fungal_TF_MHR"/>
    <property type="match status" value="1"/>
</dbReference>
<accession>A0A8K0SDJ1</accession>
<dbReference type="AlphaFoldDB" id="A0A8K0SDJ1"/>
<evidence type="ECO:0000313" key="6">
    <source>
        <dbReference type="EMBL" id="KAH7305212.1"/>
    </source>
</evidence>
<dbReference type="Proteomes" id="UP000813444">
    <property type="component" value="Unassembled WGS sequence"/>
</dbReference>
<evidence type="ECO:0000256" key="4">
    <source>
        <dbReference type="SAM" id="MobiDB-lite"/>
    </source>
</evidence>
<evidence type="ECO:0000256" key="1">
    <source>
        <dbReference type="ARBA" id="ARBA00023015"/>
    </source>
</evidence>
<feature type="domain" description="Xylanolytic transcriptional activator regulatory" evidence="5">
    <location>
        <begin position="152"/>
        <end position="219"/>
    </location>
</feature>
<sequence length="521" mass="58278">MSSNGHIESSSVPLLETPPDSDPCTDKTGDSSAEACQLLRSAMPSYDTMMDVLRRQGTWWNSYRQKVQVISSTSRIEPLLDFATRVYTTNNPSELATLAVAYARSIGGAHDILERVESTIISKTAYVATITGLECLIILGKTYTDFGQPRRAWLVWKRGMAIAQLMGLHLHNRQLPQSHQQIWWCIYHGERFMSLLLGLPSGFNDNLYELELAASLPGLAANEGWMHYFVLGCAIEAGRIVERNLLPQHYHTDTRDSYERLEALQHLPPDEWWKVPTALPPRGMELDGLVNRMLVHLFFFQVQMYFHLPSMADSDGNQGGSTATSKHTCKLAARELLTRYLLLRRQVEGAYVFDCKTSDFVGFTAVVILLLSQHGHSINPPSDDKLLIQNAKDIFDELAVKTGCSIAAQFNGVLDLLCARDKYGTGKDSPAKVVIPLFGSILWRRLPSVDISASPRYPDSQPQLSDEVAIATPDYSCFFQQSSTLLSQPGSCIDEFAAYGSFWGDGIMWDLDMEWHNNDAI</sequence>
<evidence type="ECO:0000256" key="2">
    <source>
        <dbReference type="ARBA" id="ARBA00023163"/>
    </source>
</evidence>
<reference evidence="6" key="1">
    <citation type="journal article" date="2021" name="Nat. Commun.">
        <title>Genetic determinants of endophytism in the Arabidopsis root mycobiome.</title>
        <authorList>
            <person name="Mesny F."/>
            <person name="Miyauchi S."/>
            <person name="Thiergart T."/>
            <person name="Pickel B."/>
            <person name="Atanasova L."/>
            <person name="Karlsson M."/>
            <person name="Huettel B."/>
            <person name="Barry K.W."/>
            <person name="Haridas S."/>
            <person name="Chen C."/>
            <person name="Bauer D."/>
            <person name="Andreopoulos W."/>
            <person name="Pangilinan J."/>
            <person name="LaButti K."/>
            <person name="Riley R."/>
            <person name="Lipzen A."/>
            <person name="Clum A."/>
            <person name="Drula E."/>
            <person name="Henrissat B."/>
            <person name="Kohler A."/>
            <person name="Grigoriev I.V."/>
            <person name="Martin F.M."/>
            <person name="Hacquard S."/>
        </authorList>
    </citation>
    <scope>NUCLEOTIDE SEQUENCE</scope>
    <source>
        <strain evidence="6">MPI-CAGE-CH-0235</strain>
    </source>
</reference>
<dbReference type="OrthoDB" id="5392779at2759"/>
<comment type="caution">
    <text evidence="6">The sequence shown here is derived from an EMBL/GenBank/DDBJ whole genome shotgun (WGS) entry which is preliminary data.</text>
</comment>
<organism evidence="6 7">
    <name type="scientific">Stachybotrys elegans</name>
    <dbReference type="NCBI Taxonomy" id="80388"/>
    <lineage>
        <taxon>Eukaryota</taxon>
        <taxon>Fungi</taxon>
        <taxon>Dikarya</taxon>
        <taxon>Ascomycota</taxon>
        <taxon>Pezizomycotina</taxon>
        <taxon>Sordariomycetes</taxon>
        <taxon>Hypocreomycetidae</taxon>
        <taxon>Hypocreales</taxon>
        <taxon>Stachybotryaceae</taxon>
        <taxon>Stachybotrys</taxon>
    </lineage>
</organism>